<name>A0A3B0CEJ9_9BACL</name>
<evidence type="ECO:0000256" key="6">
    <source>
        <dbReference type="ARBA" id="ARBA00022840"/>
    </source>
</evidence>
<dbReference type="InterPro" id="IPR011527">
    <property type="entry name" value="ABC1_TM_dom"/>
</dbReference>
<dbReference type="PANTHER" id="PTHR43394:SF1">
    <property type="entry name" value="ATP-BINDING CASSETTE SUB-FAMILY B MEMBER 10, MITOCHONDRIAL"/>
    <property type="match status" value="1"/>
</dbReference>
<sequence length="593" mass="66948">MCRRTNVTGRRLQMKTVRWLWGYVSQMRWALAFSMMVLVVGQWAQIAAQGSQKFLIDDVLVGKHYEQLLWVLGYFTITYLVFYLLSWWGRYLTRMNGLTLQRYMGSRLMALIQRLPVASIQGGRTAKWVQYFTSDIQQVSTFVTEDLPRGIQQVAGTLLLIGIIGWNSPIVLAIVSVFSALYIALGRYYGPIMRRQTREMQEKRGDMLTKIEEGISSTREVIAFNRMAWEEKSFRGAFAVFFDKVMENGKLANSQLLLSNSVQWIGRMAVLLFGGYSVISGSISIGVFVIVYQYSNQLFNNYQTVFNFVMNMSGQLAYADRVREIFNQEAAPEGSKPLKAEVQSIVFDKVTFAYPGTERLVLNELELSIPQGKKIAIVGSSGGGKSTVTQLLLRFFEPTSGCIRINGTPLSDIRNADWLGKLCVVFQEPFLLPDTIRSNLLFGRPFSEERIIEACRIAQVHEFIESMENGYDTVVGERGYTLSGGQRQRIAIARAIAGEPELLILDEATSALDMETEMKLQEALDRERAGKTTIVIAHRLSTVRNADLILVMHEGRLVEQGTHQELMNGGDIYRRLVSVMSDEGAPKKRIRGA</sequence>
<dbReference type="EMBL" id="RBAH01000008">
    <property type="protein sequence ID" value="RKN84465.1"/>
    <property type="molecule type" value="Genomic_DNA"/>
</dbReference>
<comment type="caution">
    <text evidence="12">The sequence shown here is derived from an EMBL/GenBank/DDBJ whole genome shotgun (WGS) entry which is preliminary data.</text>
</comment>
<dbReference type="GO" id="GO:0005886">
    <property type="term" value="C:plasma membrane"/>
    <property type="evidence" value="ECO:0007669"/>
    <property type="project" value="UniProtKB-SubCell"/>
</dbReference>
<dbReference type="PROSITE" id="PS50893">
    <property type="entry name" value="ABC_TRANSPORTER_2"/>
    <property type="match status" value="1"/>
</dbReference>
<organism evidence="12 13">
    <name type="scientific">Paenibacillus ginsengarvi</name>
    <dbReference type="NCBI Taxonomy" id="400777"/>
    <lineage>
        <taxon>Bacteria</taxon>
        <taxon>Bacillati</taxon>
        <taxon>Bacillota</taxon>
        <taxon>Bacilli</taxon>
        <taxon>Bacillales</taxon>
        <taxon>Paenibacillaceae</taxon>
        <taxon>Paenibacillus</taxon>
    </lineage>
</organism>
<keyword evidence="6 12" id="KW-0067">ATP-binding</keyword>
<feature type="domain" description="ABC transmembrane type-1" evidence="11">
    <location>
        <begin position="53"/>
        <end position="314"/>
    </location>
</feature>
<evidence type="ECO:0000256" key="5">
    <source>
        <dbReference type="ARBA" id="ARBA00022741"/>
    </source>
</evidence>
<dbReference type="PROSITE" id="PS50929">
    <property type="entry name" value="ABC_TM1F"/>
    <property type="match status" value="1"/>
</dbReference>
<dbReference type="GO" id="GO:0005524">
    <property type="term" value="F:ATP binding"/>
    <property type="evidence" value="ECO:0007669"/>
    <property type="project" value="UniProtKB-KW"/>
</dbReference>
<gene>
    <name evidence="12" type="ORF">D7M11_13365</name>
</gene>
<evidence type="ECO:0000256" key="1">
    <source>
        <dbReference type="ARBA" id="ARBA00004651"/>
    </source>
</evidence>
<feature type="transmembrane region" description="Helical" evidence="9">
    <location>
        <begin position="68"/>
        <end position="88"/>
    </location>
</feature>
<accession>A0A3B0CEJ9</accession>
<dbReference type="InterPro" id="IPR036640">
    <property type="entry name" value="ABC1_TM_sf"/>
</dbReference>
<dbReference type="InterPro" id="IPR017871">
    <property type="entry name" value="ABC_transporter-like_CS"/>
</dbReference>
<dbReference type="Pfam" id="PF00664">
    <property type="entry name" value="ABC_membrane"/>
    <property type="match status" value="1"/>
</dbReference>
<evidence type="ECO:0000313" key="12">
    <source>
        <dbReference type="EMBL" id="RKN84465.1"/>
    </source>
</evidence>
<keyword evidence="2" id="KW-0813">Transport</keyword>
<keyword evidence="4 9" id="KW-0812">Transmembrane</keyword>
<dbReference type="InterPro" id="IPR039421">
    <property type="entry name" value="Type_1_exporter"/>
</dbReference>
<dbReference type="CDD" id="cd07346">
    <property type="entry name" value="ABC_6TM_exporters"/>
    <property type="match status" value="1"/>
</dbReference>
<dbReference type="PANTHER" id="PTHR43394">
    <property type="entry name" value="ATP-DEPENDENT PERMEASE MDL1, MITOCHONDRIAL"/>
    <property type="match status" value="1"/>
</dbReference>
<dbReference type="Pfam" id="PF00005">
    <property type="entry name" value="ABC_tran"/>
    <property type="match status" value="1"/>
</dbReference>
<evidence type="ECO:0000313" key="13">
    <source>
        <dbReference type="Proteomes" id="UP000282311"/>
    </source>
</evidence>
<dbReference type="InterPro" id="IPR003593">
    <property type="entry name" value="AAA+_ATPase"/>
</dbReference>
<comment type="subcellular location">
    <subcellularLocation>
        <location evidence="1">Cell membrane</location>
        <topology evidence="1">Multi-pass membrane protein</topology>
    </subcellularLocation>
</comment>
<dbReference type="Gene3D" id="1.20.1560.10">
    <property type="entry name" value="ABC transporter type 1, transmembrane domain"/>
    <property type="match status" value="1"/>
</dbReference>
<dbReference type="FunFam" id="3.40.50.300:FF:000221">
    <property type="entry name" value="Multidrug ABC transporter ATP-binding protein"/>
    <property type="match status" value="1"/>
</dbReference>
<feature type="transmembrane region" description="Helical" evidence="9">
    <location>
        <begin position="158"/>
        <end position="185"/>
    </location>
</feature>
<dbReference type="Proteomes" id="UP000282311">
    <property type="component" value="Unassembled WGS sequence"/>
</dbReference>
<feature type="transmembrane region" description="Helical" evidence="9">
    <location>
        <begin position="269"/>
        <end position="294"/>
    </location>
</feature>
<dbReference type="SUPFAM" id="SSF90123">
    <property type="entry name" value="ABC transporter transmembrane region"/>
    <property type="match status" value="1"/>
</dbReference>
<dbReference type="Gene3D" id="3.40.50.300">
    <property type="entry name" value="P-loop containing nucleotide triphosphate hydrolases"/>
    <property type="match status" value="1"/>
</dbReference>
<evidence type="ECO:0000259" key="10">
    <source>
        <dbReference type="PROSITE" id="PS50893"/>
    </source>
</evidence>
<dbReference type="AlphaFoldDB" id="A0A3B0CEJ9"/>
<keyword evidence="3" id="KW-1003">Cell membrane</keyword>
<dbReference type="PROSITE" id="PS00211">
    <property type="entry name" value="ABC_TRANSPORTER_1"/>
    <property type="match status" value="1"/>
</dbReference>
<evidence type="ECO:0000256" key="2">
    <source>
        <dbReference type="ARBA" id="ARBA00022448"/>
    </source>
</evidence>
<dbReference type="SMART" id="SM00382">
    <property type="entry name" value="AAA"/>
    <property type="match status" value="1"/>
</dbReference>
<feature type="transmembrane region" description="Helical" evidence="9">
    <location>
        <begin position="29"/>
        <end position="48"/>
    </location>
</feature>
<dbReference type="SUPFAM" id="SSF52540">
    <property type="entry name" value="P-loop containing nucleoside triphosphate hydrolases"/>
    <property type="match status" value="1"/>
</dbReference>
<dbReference type="GO" id="GO:0016887">
    <property type="term" value="F:ATP hydrolysis activity"/>
    <property type="evidence" value="ECO:0007669"/>
    <property type="project" value="InterPro"/>
</dbReference>
<keyword evidence="13" id="KW-1185">Reference proteome</keyword>
<keyword evidence="8 9" id="KW-0472">Membrane</keyword>
<keyword evidence="5" id="KW-0547">Nucleotide-binding</keyword>
<dbReference type="InterPro" id="IPR027417">
    <property type="entry name" value="P-loop_NTPase"/>
</dbReference>
<reference evidence="12 13" key="1">
    <citation type="journal article" date="2007" name="Int. J. Syst. Evol. Microbiol.">
        <title>Paenibacillus ginsengarvi sp. nov., isolated from soil from ginseng cultivation.</title>
        <authorList>
            <person name="Yoon M.H."/>
            <person name="Ten L.N."/>
            <person name="Im W.T."/>
        </authorList>
    </citation>
    <scope>NUCLEOTIDE SEQUENCE [LARGE SCALE GENOMIC DNA]</scope>
    <source>
        <strain evidence="12 13">KCTC 13059</strain>
    </source>
</reference>
<evidence type="ECO:0000256" key="4">
    <source>
        <dbReference type="ARBA" id="ARBA00022692"/>
    </source>
</evidence>
<evidence type="ECO:0000259" key="11">
    <source>
        <dbReference type="PROSITE" id="PS50929"/>
    </source>
</evidence>
<feature type="domain" description="ABC transporter" evidence="10">
    <location>
        <begin position="345"/>
        <end position="579"/>
    </location>
</feature>
<dbReference type="GO" id="GO:0015421">
    <property type="term" value="F:ABC-type oligopeptide transporter activity"/>
    <property type="evidence" value="ECO:0007669"/>
    <property type="project" value="TreeGrafter"/>
</dbReference>
<evidence type="ECO:0000256" key="9">
    <source>
        <dbReference type="SAM" id="Phobius"/>
    </source>
</evidence>
<dbReference type="InterPro" id="IPR003439">
    <property type="entry name" value="ABC_transporter-like_ATP-bd"/>
</dbReference>
<proteinExistence type="predicted"/>
<protein>
    <submittedName>
        <fullName evidence="12">ABC transporter ATP-binding protein</fullName>
    </submittedName>
</protein>
<keyword evidence="7 9" id="KW-1133">Transmembrane helix</keyword>
<evidence type="ECO:0000256" key="8">
    <source>
        <dbReference type="ARBA" id="ARBA00023136"/>
    </source>
</evidence>
<evidence type="ECO:0000256" key="3">
    <source>
        <dbReference type="ARBA" id="ARBA00022475"/>
    </source>
</evidence>
<evidence type="ECO:0000256" key="7">
    <source>
        <dbReference type="ARBA" id="ARBA00022989"/>
    </source>
</evidence>